<gene>
    <name evidence="1" type="ORF">METZ01_LOCUS407741</name>
</gene>
<evidence type="ECO:0000313" key="1">
    <source>
        <dbReference type="EMBL" id="SVD54887.1"/>
    </source>
</evidence>
<protein>
    <recommendedName>
        <fullName evidence="2">ABC transporter substrate-binding protein PnrA-like domain-containing protein</fullName>
    </recommendedName>
</protein>
<reference evidence="1" key="1">
    <citation type="submission" date="2018-05" db="EMBL/GenBank/DDBJ databases">
        <authorList>
            <person name="Lanie J.A."/>
            <person name="Ng W.-L."/>
            <person name="Kazmierczak K.M."/>
            <person name="Andrzejewski T.M."/>
            <person name="Davidsen T.M."/>
            <person name="Wayne K.J."/>
            <person name="Tettelin H."/>
            <person name="Glass J.I."/>
            <person name="Rusch D."/>
            <person name="Podicherti R."/>
            <person name="Tsui H.-C.T."/>
            <person name="Winkler M.E."/>
        </authorList>
    </citation>
    <scope>NUCLEOTIDE SEQUENCE</scope>
</reference>
<dbReference type="AlphaFoldDB" id="A0A382W7U2"/>
<sequence length="113" mass="12426">MRKWLVALAMTATIAVGIAFSGQSNSASAEPFKLDGDPKIAWIYFSEMNDGGWTQAIHEARQRMEADLGMKITWVEKIPEIASQVTYAADRLIQRGHNIIIGGAFGHSDAFKT</sequence>
<evidence type="ECO:0008006" key="2">
    <source>
        <dbReference type="Google" id="ProtNLM"/>
    </source>
</evidence>
<feature type="non-terminal residue" evidence="1">
    <location>
        <position position="113"/>
    </location>
</feature>
<dbReference type="Gene3D" id="3.40.50.2300">
    <property type="match status" value="1"/>
</dbReference>
<name>A0A382W7U2_9ZZZZ</name>
<organism evidence="1">
    <name type="scientific">marine metagenome</name>
    <dbReference type="NCBI Taxonomy" id="408172"/>
    <lineage>
        <taxon>unclassified sequences</taxon>
        <taxon>metagenomes</taxon>
        <taxon>ecological metagenomes</taxon>
    </lineage>
</organism>
<proteinExistence type="predicted"/>
<accession>A0A382W7U2</accession>
<dbReference type="EMBL" id="UINC01157734">
    <property type="protein sequence ID" value="SVD54887.1"/>
    <property type="molecule type" value="Genomic_DNA"/>
</dbReference>